<reference evidence="4 5" key="1">
    <citation type="submission" date="2016-05" db="EMBL/GenBank/DDBJ databases">
        <title>Genome sequencing reveals origins of a unique bacterial endosymbiosis in the earliest lineages of terrestrial Fungi.</title>
        <authorList>
            <consortium name="DOE Joint Genome Institute"/>
            <person name="Uehling J."/>
            <person name="Gryganskyi A."/>
            <person name="Hameed K."/>
            <person name="Tschaplinski T."/>
            <person name="Misztal P."/>
            <person name="Wu S."/>
            <person name="Desiro A."/>
            <person name="Vande Pol N."/>
            <person name="Du Z.-Y."/>
            <person name="Zienkiewicz A."/>
            <person name="Zienkiewicz K."/>
            <person name="Morin E."/>
            <person name="Tisserant E."/>
            <person name="Splivallo R."/>
            <person name="Hainaut M."/>
            <person name="Henrissat B."/>
            <person name="Ohm R."/>
            <person name="Kuo A."/>
            <person name="Yan J."/>
            <person name="Lipzen A."/>
            <person name="Nolan M."/>
            <person name="Labutti K."/>
            <person name="Barry K."/>
            <person name="Goldstein A."/>
            <person name="Labbe J."/>
            <person name="Schadt C."/>
            <person name="Tuskan G."/>
            <person name="Grigoriev I."/>
            <person name="Martin F."/>
            <person name="Vilgalys R."/>
            <person name="Bonito G."/>
        </authorList>
    </citation>
    <scope>NUCLEOTIDE SEQUENCE [LARGE SCALE GENOMIC DNA]</scope>
    <source>
        <strain evidence="4 5">AG-77</strain>
    </source>
</reference>
<evidence type="ECO:0000313" key="5">
    <source>
        <dbReference type="Proteomes" id="UP000078512"/>
    </source>
</evidence>
<keyword evidence="3" id="KW-0732">Signal</keyword>
<dbReference type="OrthoDB" id="10267127at2759"/>
<dbReference type="AlphaFoldDB" id="A0A197JUM2"/>
<proteinExistence type="predicted"/>
<gene>
    <name evidence="4" type="ORF">K457DRAFT_138414</name>
</gene>
<feature type="transmembrane region" description="Helical" evidence="2">
    <location>
        <begin position="575"/>
        <end position="596"/>
    </location>
</feature>
<dbReference type="PANTHER" id="PTHR40050">
    <property type="entry name" value="INNER SPORE COAT PROTEIN H"/>
    <property type="match status" value="1"/>
</dbReference>
<organism evidence="4 5">
    <name type="scientific">Linnemannia elongata AG-77</name>
    <dbReference type="NCBI Taxonomy" id="1314771"/>
    <lineage>
        <taxon>Eukaryota</taxon>
        <taxon>Fungi</taxon>
        <taxon>Fungi incertae sedis</taxon>
        <taxon>Mucoromycota</taxon>
        <taxon>Mortierellomycotina</taxon>
        <taxon>Mortierellomycetes</taxon>
        <taxon>Mortierellales</taxon>
        <taxon>Mortierellaceae</taxon>
        <taxon>Linnemannia</taxon>
    </lineage>
</organism>
<evidence type="ECO:0000313" key="4">
    <source>
        <dbReference type="EMBL" id="OAQ28915.1"/>
    </source>
</evidence>
<dbReference type="STRING" id="1314771.A0A197JUM2"/>
<feature type="chain" id="PRO_5008276275" evidence="3">
    <location>
        <begin position="18"/>
        <end position="597"/>
    </location>
</feature>
<sequence length="597" mass="65446">MVKFLVGLAALASVAFADITFSCIGYPAAGNTMGVKIGDAITKLTANETSFPVHSATVPGTTSAVQYSYVEVNAAGVAVKSEAFVRKLNQTTDTWTENEFFERPITHHVIPRLPYTYLATYPSKSKAFKETQIATLHLTGDKVAIDALNANPSTEAEARISFRFINAKTVYTQTNITLKTSGKSSKEFAKQSYKIKFDTDYNQTFFSRPNLKLRSMATEPTYLREKTYIDTLNAVGVPTQQGSYVRLFINNEAYGLYLMVDDIKKSFLKQTVHSGDNLVIPGSLIQANAPTLSEQADLAYKGPLTAAYGKETYTMQNLGNNPVAEPLSQLITFMKDLQDFDPLTTADPINYWNATRLDLDGFLRNMALEYLFGGFDNYWMAGSNYFIYYNPTLGPAGKWQWLPTDFDGTFGNGAEIDPKGSYKTLFNFTPDHPLVSKLIIKNTAINGLFTTILKEIVSTTFKPEAMNPHIEAVNKMISLDAKWDLSLTRKSPGKNPGFTFDDFNNNLVNITKDMSGAIKPWIADRATAISTELAFTIPAGTVDRVPPPPRKGGNGDDDDDDSTPDGGNASHHSGAASFTVSAMAVVAMVASSLMLFA</sequence>
<evidence type="ECO:0000256" key="3">
    <source>
        <dbReference type="SAM" id="SignalP"/>
    </source>
</evidence>
<keyword evidence="2" id="KW-0812">Transmembrane</keyword>
<dbReference type="InterPro" id="IPR014867">
    <property type="entry name" value="Spore_coat_CotH_CotH2/3/7"/>
</dbReference>
<evidence type="ECO:0000256" key="2">
    <source>
        <dbReference type="SAM" id="Phobius"/>
    </source>
</evidence>
<protein>
    <submittedName>
        <fullName evidence="4">Coth-domain-containing protein</fullName>
    </submittedName>
</protein>
<dbReference type="PANTHER" id="PTHR40050:SF1">
    <property type="entry name" value="INNER SPORE COAT PROTEIN H"/>
    <property type="match status" value="1"/>
</dbReference>
<dbReference type="Proteomes" id="UP000078512">
    <property type="component" value="Unassembled WGS sequence"/>
</dbReference>
<feature type="signal peptide" evidence="3">
    <location>
        <begin position="1"/>
        <end position="17"/>
    </location>
</feature>
<evidence type="ECO:0000256" key="1">
    <source>
        <dbReference type="SAM" id="MobiDB-lite"/>
    </source>
</evidence>
<keyword evidence="2" id="KW-0472">Membrane</keyword>
<keyword evidence="2" id="KW-1133">Transmembrane helix</keyword>
<dbReference type="EMBL" id="KV442045">
    <property type="protein sequence ID" value="OAQ28915.1"/>
    <property type="molecule type" value="Genomic_DNA"/>
</dbReference>
<accession>A0A197JUM2</accession>
<feature type="region of interest" description="Disordered" evidence="1">
    <location>
        <begin position="539"/>
        <end position="573"/>
    </location>
</feature>
<keyword evidence="5" id="KW-1185">Reference proteome</keyword>
<name>A0A197JUM2_9FUNG</name>
<dbReference type="Pfam" id="PF08757">
    <property type="entry name" value="CotH"/>
    <property type="match status" value="1"/>
</dbReference>